<gene>
    <name evidence="4" type="ORF">EJ05DRAFT_318256</name>
</gene>
<dbReference type="CDD" id="cd05233">
    <property type="entry name" value="SDR_c"/>
    <property type="match status" value="1"/>
</dbReference>
<evidence type="ECO:0000256" key="2">
    <source>
        <dbReference type="ARBA" id="ARBA00022857"/>
    </source>
</evidence>
<organism evidence="4 5">
    <name type="scientific">Pseudovirgaria hyperparasitica</name>
    <dbReference type="NCBI Taxonomy" id="470096"/>
    <lineage>
        <taxon>Eukaryota</taxon>
        <taxon>Fungi</taxon>
        <taxon>Dikarya</taxon>
        <taxon>Ascomycota</taxon>
        <taxon>Pezizomycotina</taxon>
        <taxon>Dothideomycetes</taxon>
        <taxon>Dothideomycetes incertae sedis</taxon>
        <taxon>Acrospermales</taxon>
        <taxon>Acrospermaceae</taxon>
        <taxon>Pseudovirgaria</taxon>
    </lineage>
</organism>
<evidence type="ECO:0000256" key="1">
    <source>
        <dbReference type="ARBA" id="ARBA00006484"/>
    </source>
</evidence>
<dbReference type="OrthoDB" id="37659at2759"/>
<dbReference type="GO" id="GO:0016491">
    <property type="term" value="F:oxidoreductase activity"/>
    <property type="evidence" value="ECO:0007669"/>
    <property type="project" value="UniProtKB-KW"/>
</dbReference>
<dbReference type="PANTHER" id="PTHR43618">
    <property type="entry name" value="7-ALPHA-HYDROXYSTEROID DEHYDROGENASE"/>
    <property type="match status" value="1"/>
</dbReference>
<keyword evidence="2" id="KW-0521">NADP</keyword>
<dbReference type="Pfam" id="PF13561">
    <property type="entry name" value="adh_short_C2"/>
    <property type="match status" value="1"/>
</dbReference>
<evidence type="ECO:0000313" key="4">
    <source>
        <dbReference type="EMBL" id="KAF2759997.1"/>
    </source>
</evidence>
<dbReference type="Proteomes" id="UP000799437">
    <property type="component" value="Unassembled WGS sequence"/>
</dbReference>
<evidence type="ECO:0000313" key="5">
    <source>
        <dbReference type="Proteomes" id="UP000799437"/>
    </source>
</evidence>
<dbReference type="PANTHER" id="PTHR43618:SF13">
    <property type="entry name" value="CHAIN DEHYDROGENASE, PUTATIVE (AFU_ORTHOLOGUE AFUA_1G17650)-RELATED"/>
    <property type="match status" value="1"/>
</dbReference>
<proteinExistence type="inferred from homology"/>
<dbReference type="AlphaFoldDB" id="A0A6A6WEI4"/>
<dbReference type="InterPro" id="IPR002347">
    <property type="entry name" value="SDR_fam"/>
</dbReference>
<dbReference type="PRINTS" id="PR00080">
    <property type="entry name" value="SDRFAMILY"/>
</dbReference>
<dbReference type="InterPro" id="IPR036291">
    <property type="entry name" value="NAD(P)-bd_dom_sf"/>
</dbReference>
<dbReference type="GeneID" id="54481796"/>
<dbReference type="Gene3D" id="3.40.50.720">
    <property type="entry name" value="NAD(P)-binding Rossmann-like Domain"/>
    <property type="match status" value="1"/>
</dbReference>
<dbReference type="PRINTS" id="PR00081">
    <property type="entry name" value="GDHRDH"/>
</dbReference>
<evidence type="ECO:0000256" key="3">
    <source>
        <dbReference type="ARBA" id="ARBA00023002"/>
    </source>
</evidence>
<dbReference type="RefSeq" id="XP_033602448.1">
    <property type="nucleotide sequence ID" value="XM_033740742.1"/>
</dbReference>
<dbReference type="SUPFAM" id="SSF51735">
    <property type="entry name" value="NAD(P)-binding Rossmann-fold domains"/>
    <property type="match status" value="1"/>
</dbReference>
<name>A0A6A6WEI4_9PEZI</name>
<sequence length="277" mass="29988">MRGGLYRLLCLRRERPVFSRSISTMSIQKVALITAGTAGLGAAVARVLAPDFRVVVNYANNSSRAEALLEELSGIPSTVQHSQAPRFHAIKADVGDKTAVQNMVAETIKTMGRLDVVVSNAGWTRITDFTNLDEGVIDEDWDKCFLYNVKTHLWLLYSSKQYLDETEGTFISTASVAGVKPSGSSLPYSVTKAAQIHLAKALAVICGPKIRVNSVSPGLMLTEWGMKFPESKREAAKNSTKLKRLATPEDVADQVRTLAISRSATGQNICIDGGSSL</sequence>
<comment type="similarity">
    <text evidence="1">Belongs to the short-chain dehydrogenases/reductases (SDR) family.</text>
</comment>
<protein>
    <submittedName>
        <fullName evidence="4">NAD(P)-binding protein</fullName>
    </submittedName>
</protein>
<keyword evidence="3" id="KW-0560">Oxidoreductase</keyword>
<reference evidence="4" key="1">
    <citation type="journal article" date="2020" name="Stud. Mycol.">
        <title>101 Dothideomycetes genomes: a test case for predicting lifestyles and emergence of pathogens.</title>
        <authorList>
            <person name="Haridas S."/>
            <person name="Albert R."/>
            <person name="Binder M."/>
            <person name="Bloem J."/>
            <person name="Labutti K."/>
            <person name="Salamov A."/>
            <person name="Andreopoulos B."/>
            <person name="Baker S."/>
            <person name="Barry K."/>
            <person name="Bills G."/>
            <person name="Bluhm B."/>
            <person name="Cannon C."/>
            <person name="Castanera R."/>
            <person name="Culley D."/>
            <person name="Daum C."/>
            <person name="Ezra D."/>
            <person name="Gonzalez J."/>
            <person name="Henrissat B."/>
            <person name="Kuo A."/>
            <person name="Liang C."/>
            <person name="Lipzen A."/>
            <person name="Lutzoni F."/>
            <person name="Magnuson J."/>
            <person name="Mondo S."/>
            <person name="Nolan M."/>
            <person name="Ohm R."/>
            <person name="Pangilinan J."/>
            <person name="Park H.-J."/>
            <person name="Ramirez L."/>
            <person name="Alfaro M."/>
            <person name="Sun H."/>
            <person name="Tritt A."/>
            <person name="Yoshinaga Y."/>
            <person name="Zwiers L.-H."/>
            <person name="Turgeon B."/>
            <person name="Goodwin S."/>
            <person name="Spatafora J."/>
            <person name="Crous P."/>
            <person name="Grigoriev I."/>
        </authorList>
    </citation>
    <scope>NUCLEOTIDE SEQUENCE</scope>
    <source>
        <strain evidence="4">CBS 121739</strain>
    </source>
</reference>
<dbReference type="InterPro" id="IPR052178">
    <property type="entry name" value="Sec_Metab_Biosynth_SDR"/>
</dbReference>
<accession>A0A6A6WEI4</accession>
<dbReference type="EMBL" id="ML996569">
    <property type="protein sequence ID" value="KAF2759997.1"/>
    <property type="molecule type" value="Genomic_DNA"/>
</dbReference>
<keyword evidence="5" id="KW-1185">Reference proteome</keyword>